<name>A0A3A4KHS9_9NOCA</name>
<dbReference type="SUPFAM" id="SSF51735">
    <property type="entry name" value="NAD(P)-binding Rossmann-fold domains"/>
    <property type="match status" value="1"/>
</dbReference>
<evidence type="ECO:0000313" key="2">
    <source>
        <dbReference type="Proteomes" id="UP000266677"/>
    </source>
</evidence>
<reference evidence="1 2" key="1">
    <citation type="submission" date="2018-09" db="EMBL/GenBank/DDBJ databases">
        <title>YIM PH21274 draft genome.</title>
        <authorList>
            <person name="Miao C."/>
        </authorList>
    </citation>
    <scope>NUCLEOTIDE SEQUENCE [LARGE SCALE GENOMIC DNA]</scope>
    <source>
        <strain evidence="1 2">YIM PH 21724</strain>
    </source>
</reference>
<dbReference type="Gene3D" id="3.40.50.720">
    <property type="entry name" value="NAD(P)-binding Rossmann-like Domain"/>
    <property type="match status" value="1"/>
</dbReference>
<gene>
    <name evidence="1" type="ORF">D5S18_23425</name>
</gene>
<comment type="caution">
    <text evidence="1">The sequence shown here is derived from an EMBL/GenBank/DDBJ whole genome shotgun (WGS) entry which is preliminary data.</text>
</comment>
<dbReference type="AlphaFoldDB" id="A0A3A4KHS9"/>
<dbReference type="Gene3D" id="3.90.25.10">
    <property type="entry name" value="UDP-galactose 4-epimerase, domain 1"/>
    <property type="match status" value="1"/>
</dbReference>
<dbReference type="RefSeq" id="WP_120043478.1">
    <property type="nucleotide sequence ID" value="NZ_QZFU01000029.1"/>
</dbReference>
<dbReference type="Proteomes" id="UP000266677">
    <property type="component" value="Unassembled WGS sequence"/>
</dbReference>
<dbReference type="EMBL" id="QZFU01000029">
    <property type="protein sequence ID" value="RJO72380.1"/>
    <property type="molecule type" value="Genomic_DNA"/>
</dbReference>
<evidence type="ECO:0000313" key="1">
    <source>
        <dbReference type="EMBL" id="RJO72380.1"/>
    </source>
</evidence>
<organism evidence="1 2">
    <name type="scientific">Nocardia panacis</name>
    <dbReference type="NCBI Taxonomy" id="2340916"/>
    <lineage>
        <taxon>Bacteria</taxon>
        <taxon>Bacillati</taxon>
        <taxon>Actinomycetota</taxon>
        <taxon>Actinomycetes</taxon>
        <taxon>Mycobacteriales</taxon>
        <taxon>Nocardiaceae</taxon>
        <taxon>Nocardia</taxon>
    </lineage>
</organism>
<dbReference type="InterPro" id="IPR036291">
    <property type="entry name" value="NAD(P)-bd_dom_sf"/>
</dbReference>
<keyword evidence="2" id="KW-1185">Reference proteome</keyword>
<proteinExistence type="predicted"/>
<protein>
    <submittedName>
        <fullName evidence="1">NmrA family transcriptional regulator</fullName>
    </submittedName>
</protein>
<sequence>MTGKSILVLGGTGKTGGRIVRRLQDRGLPVRVGSRSAEPPFDWDNPAGWAPVLFDVDALYIAYQPDLAVPGAPETVRALGEMAAAAGVRRVVLLSGRGEIEAQEAEELLAQVCPQRTVIRSSFFAQNFTEGPFAEEIAAGQLVLPVGQVPEPFIDIEDIADLAVAALTEDGHAGEIYEVTGARSLTFAEAVAEIAAAAGRPIDYIQVTPEEYAAAAREHGLPEDLIEFLLYLFTTVLDGRNAAPSDGIARGLGRAPRDFADYVRDATWATR</sequence>
<accession>A0A3A4KHS9</accession>
<dbReference type="PANTHER" id="PTHR43162">
    <property type="match status" value="1"/>
</dbReference>
<dbReference type="InterPro" id="IPR051604">
    <property type="entry name" value="Ergot_Alk_Oxidoreductase"/>
</dbReference>
<dbReference type="OrthoDB" id="3510772at2"/>
<dbReference type="PANTHER" id="PTHR43162:SF1">
    <property type="entry name" value="PRESTALK A DIFFERENTIATION PROTEIN A"/>
    <property type="match status" value="1"/>
</dbReference>